<dbReference type="EMBL" id="JACHIG010000001">
    <property type="protein sequence ID" value="MBB5030693.1"/>
    <property type="molecule type" value="Genomic_DNA"/>
</dbReference>
<dbReference type="InterPro" id="IPR016914">
    <property type="entry name" value="TrmL"/>
</dbReference>
<dbReference type="SUPFAM" id="SSF75217">
    <property type="entry name" value="alpha/beta knot"/>
    <property type="match status" value="1"/>
</dbReference>
<name>A0A7W8DI61_9BACT</name>
<comment type="catalytic activity">
    <reaction evidence="6">
        <text>cytidine(34) in tRNA + S-adenosyl-L-methionine = 2'-O-methylcytidine(34) in tRNA + S-adenosyl-L-homocysteine + H(+)</text>
        <dbReference type="Rhea" id="RHEA:43084"/>
        <dbReference type="Rhea" id="RHEA-COMP:10331"/>
        <dbReference type="Rhea" id="RHEA-COMP:10332"/>
        <dbReference type="ChEBI" id="CHEBI:15378"/>
        <dbReference type="ChEBI" id="CHEBI:57856"/>
        <dbReference type="ChEBI" id="CHEBI:59789"/>
        <dbReference type="ChEBI" id="CHEBI:74495"/>
        <dbReference type="ChEBI" id="CHEBI:82748"/>
        <dbReference type="EC" id="2.1.1.207"/>
    </reaction>
</comment>
<keyword evidence="5 6" id="KW-0819">tRNA processing</keyword>
<evidence type="ECO:0000256" key="7">
    <source>
        <dbReference type="PIRSR" id="PIRSR029256-1"/>
    </source>
</evidence>
<evidence type="ECO:0000256" key="4">
    <source>
        <dbReference type="ARBA" id="ARBA00022691"/>
    </source>
</evidence>
<reference evidence="9 10" key="1">
    <citation type="submission" date="2020-08" db="EMBL/GenBank/DDBJ databases">
        <title>Genomic Encyclopedia of Type Strains, Phase IV (KMG-IV): sequencing the most valuable type-strain genomes for metagenomic binning, comparative biology and taxonomic classification.</title>
        <authorList>
            <person name="Goeker M."/>
        </authorList>
    </citation>
    <scope>NUCLEOTIDE SEQUENCE [LARGE SCALE GENOMIC DNA]</scope>
    <source>
        <strain evidence="9 10">DSM 12252</strain>
    </source>
</reference>
<evidence type="ECO:0000256" key="5">
    <source>
        <dbReference type="ARBA" id="ARBA00022694"/>
    </source>
</evidence>
<comment type="subcellular location">
    <subcellularLocation>
        <location evidence="6">Cytoplasm</location>
    </subcellularLocation>
</comment>
<proteinExistence type="inferred from homology"/>
<dbReference type="InterPro" id="IPR029028">
    <property type="entry name" value="Alpha/beta_knot_MTases"/>
</dbReference>
<evidence type="ECO:0000313" key="10">
    <source>
        <dbReference type="Proteomes" id="UP000590740"/>
    </source>
</evidence>
<dbReference type="GO" id="GO:0002130">
    <property type="term" value="P:wobble position ribose methylation"/>
    <property type="evidence" value="ECO:0007669"/>
    <property type="project" value="TreeGrafter"/>
</dbReference>
<dbReference type="CDD" id="cd18094">
    <property type="entry name" value="SpoU-like_TrmL"/>
    <property type="match status" value="1"/>
</dbReference>
<dbReference type="AlphaFoldDB" id="A0A7W8DI61"/>
<feature type="binding site" evidence="6 7">
    <location>
        <position position="102"/>
    </location>
    <ligand>
        <name>S-adenosyl-L-methionine</name>
        <dbReference type="ChEBI" id="CHEBI:59789"/>
    </ligand>
</feature>
<sequence length="153" mass="17268">MLHIVLFQPEIPHNTGAIGRLCLAAGARLHLIKPLGFSLDDKQLKRAGLDYWQEVDVHVWERWEDLRTSMPLDAVLYFIECQGEKTYWDTSLSAEDLYLVFGPETRGIPPSVIRTEQCLSIPMQGTRSLNLATAAGIVMYEALRQRTLAGIMP</sequence>
<comment type="caution">
    <text evidence="9">The sequence shown here is derived from an EMBL/GenBank/DDBJ whole genome shotgun (WGS) entry which is preliminary data.</text>
</comment>
<dbReference type="PANTHER" id="PTHR42971:SF1">
    <property type="entry name" value="TRNA (CYTIDINE(34)-2'-O)-METHYLTRANSFERASE"/>
    <property type="match status" value="1"/>
</dbReference>
<feature type="domain" description="tRNA/rRNA methyltransferase SpoU type" evidence="8">
    <location>
        <begin position="2"/>
        <end position="140"/>
    </location>
</feature>
<evidence type="ECO:0000256" key="6">
    <source>
        <dbReference type="HAMAP-Rule" id="MF_01885"/>
    </source>
</evidence>
<evidence type="ECO:0000256" key="2">
    <source>
        <dbReference type="ARBA" id="ARBA00022603"/>
    </source>
</evidence>
<comment type="catalytic activity">
    <reaction evidence="6">
        <text>5-carboxymethylaminomethyluridine(34) in tRNA(Leu) + S-adenosyl-L-methionine = 5-carboxymethylaminomethyl-2'-O-methyluridine(34) in tRNA(Leu) + S-adenosyl-L-homocysteine + H(+)</text>
        <dbReference type="Rhea" id="RHEA:43088"/>
        <dbReference type="Rhea" id="RHEA-COMP:10333"/>
        <dbReference type="Rhea" id="RHEA-COMP:10334"/>
        <dbReference type="ChEBI" id="CHEBI:15378"/>
        <dbReference type="ChEBI" id="CHEBI:57856"/>
        <dbReference type="ChEBI" id="CHEBI:59789"/>
        <dbReference type="ChEBI" id="CHEBI:74508"/>
        <dbReference type="ChEBI" id="CHEBI:74511"/>
        <dbReference type="EC" id="2.1.1.207"/>
    </reaction>
</comment>
<dbReference type="PIRSF" id="PIRSF029256">
    <property type="entry name" value="SpoU_TrmH_prd"/>
    <property type="match status" value="1"/>
</dbReference>
<dbReference type="GO" id="GO:0003723">
    <property type="term" value="F:RNA binding"/>
    <property type="evidence" value="ECO:0007669"/>
    <property type="project" value="InterPro"/>
</dbReference>
<keyword evidence="4 6" id="KW-0949">S-adenosyl-L-methionine</keyword>
<keyword evidence="1 6" id="KW-0963">Cytoplasm</keyword>
<evidence type="ECO:0000256" key="3">
    <source>
        <dbReference type="ARBA" id="ARBA00022679"/>
    </source>
</evidence>
<dbReference type="PANTHER" id="PTHR42971">
    <property type="entry name" value="TRNA (CYTIDINE(34)-2'-O)-METHYLTRANSFERASE"/>
    <property type="match status" value="1"/>
</dbReference>
<comment type="similarity">
    <text evidence="6">Belongs to the class IV-like SAM-binding methyltransferase superfamily. RNA methyltransferase TrmH family. TrmL subfamily.</text>
</comment>
<keyword evidence="3 6" id="KW-0808">Transferase</keyword>
<dbReference type="EC" id="2.1.1.207" evidence="6"/>
<dbReference type="InterPro" id="IPR001537">
    <property type="entry name" value="SpoU_MeTrfase"/>
</dbReference>
<feature type="binding site" evidence="6 7">
    <location>
        <position position="128"/>
    </location>
    <ligand>
        <name>S-adenosyl-L-methionine</name>
        <dbReference type="ChEBI" id="CHEBI:59789"/>
    </ligand>
</feature>
<dbReference type="Pfam" id="PF00588">
    <property type="entry name" value="SpoU_methylase"/>
    <property type="match status" value="1"/>
</dbReference>
<dbReference type="RefSeq" id="WP_184337572.1">
    <property type="nucleotide sequence ID" value="NZ_JACHIG010000001.1"/>
</dbReference>
<dbReference type="HAMAP" id="MF_01885">
    <property type="entry name" value="tRNA_methyltr_TrmL"/>
    <property type="match status" value="1"/>
</dbReference>
<feature type="binding site" evidence="6 7">
    <location>
        <position position="79"/>
    </location>
    <ligand>
        <name>S-adenosyl-L-methionine</name>
        <dbReference type="ChEBI" id="CHEBI:59789"/>
    </ligand>
</feature>
<dbReference type="GO" id="GO:0008175">
    <property type="term" value="F:tRNA methyltransferase activity"/>
    <property type="evidence" value="ECO:0007669"/>
    <property type="project" value="UniProtKB-UniRule"/>
</dbReference>
<evidence type="ECO:0000256" key="1">
    <source>
        <dbReference type="ARBA" id="ARBA00022490"/>
    </source>
</evidence>
<protein>
    <recommendedName>
        <fullName evidence="6">Putative tRNA (cytidine(34)-2'-O)-methyltransferase</fullName>
        <ecNumber evidence="6">2.1.1.207</ecNumber>
    </recommendedName>
    <alternativeName>
        <fullName evidence="6">tRNA (cytidine/uridine-2'-O-)-methyltransferase</fullName>
    </alternativeName>
</protein>
<organism evidence="9 10">
    <name type="scientific">Prosthecobacter vanneervenii</name>
    <dbReference type="NCBI Taxonomy" id="48466"/>
    <lineage>
        <taxon>Bacteria</taxon>
        <taxon>Pseudomonadati</taxon>
        <taxon>Verrucomicrobiota</taxon>
        <taxon>Verrucomicrobiia</taxon>
        <taxon>Verrucomicrobiales</taxon>
        <taxon>Verrucomicrobiaceae</taxon>
        <taxon>Prosthecobacter</taxon>
    </lineage>
</organism>
<feature type="binding site" evidence="6 7">
    <location>
        <position position="121"/>
    </location>
    <ligand>
        <name>S-adenosyl-L-methionine</name>
        <dbReference type="ChEBI" id="CHEBI:59789"/>
    </ligand>
</feature>
<evidence type="ECO:0000259" key="8">
    <source>
        <dbReference type="Pfam" id="PF00588"/>
    </source>
</evidence>
<keyword evidence="2 6" id="KW-0489">Methyltransferase</keyword>
<keyword evidence="10" id="KW-1185">Reference proteome</keyword>
<accession>A0A7W8DI61</accession>
<dbReference type="Proteomes" id="UP000590740">
    <property type="component" value="Unassembled WGS sequence"/>
</dbReference>
<dbReference type="InterPro" id="IPR029026">
    <property type="entry name" value="tRNA_m1G_MTases_N"/>
</dbReference>
<evidence type="ECO:0000313" key="9">
    <source>
        <dbReference type="EMBL" id="MBB5030693.1"/>
    </source>
</evidence>
<dbReference type="Gene3D" id="3.40.1280.10">
    <property type="match status" value="1"/>
</dbReference>
<dbReference type="GO" id="GO:0005737">
    <property type="term" value="C:cytoplasm"/>
    <property type="evidence" value="ECO:0007669"/>
    <property type="project" value="UniProtKB-SubCell"/>
</dbReference>
<dbReference type="GO" id="GO:0008757">
    <property type="term" value="F:S-adenosylmethionine-dependent methyltransferase activity"/>
    <property type="evidence" value="ECO:0007669"/>
    <property type="project" value="UniProtKB-UniRule"/>
</dbReference>
<gene>
    <name evidence="9" type="ORF">HNQ65_000247</name>
</gene>
<comment type="function">
    <text evidence="6">Could methylate the ribose at the nucleotide 34 wobble position in tRNA.</text>
</comment>